<dbReference type="Proteomes" id="UP000215196">
    <property type="component" value="Chromosome 1"/>
</dbReference>
<evidence type="ECO:0000259" key="1">
    <source>
        <dbReference type="Pfam" id="PF12728"/>
    </source>
</evidence>
<dbReference type="SUPFAM" id="SSF46955">
    <property type="entry name" value="Putative DNA-binding domain"/>
    <property type="match status" value="1"/>
</dbReference>
<proteinExistence type="predicted"/>
<accession>A0A239X500</accession>
<dbReference type="Pfam" id="PF12728">
    <property type="entry name" value="HTH_17"/>
    <property type="match status" value="1"/>
</dbReference>
<dbReference type="RefSeq" id="WP_095070851.1">
    <property type="nucleotide sequence ID" value="NZ_LT906465.1"/>
</dbReference>
<organism evidence="2 3">
    <name type="scientific">Chryseobacterium taklimakanense</name>
    <dbReference type="NCBI Taxonomy" id="536441"/>
    <lineage>
        <taxon>Bacteria</taxon>
        <taxon>Pseudomonadati</taxon>
        <taxon>Bacteroidota</taxon>
        <taxon>Flavobacteriia</taxon>
        <taxon>Flavobacteriales</taxon>
        <taxon>Weeksellaceae</taxon>
        <taxon>Chryseobacterium group</taxon>
        <taxon>Chryseobacterium</taxon>
    </lineage>
</organism>
<reference evidence="2 3" key="1">
    <citation type="submission" date="2017-06" db="EMBL/GenBank/DDBJ databases">
        <authorList>
            <consortium name="Pathogen Informatics"/>
        </authorList>
    </citation>
    <scope>NUCLEOTIDE SEQUENCE [LARGE SCALE GENOMIC DNA]</scope>
    <source>
        <strain evidence="2 3">NCTC13490</strain>
    </source>
</reference>
<dbReference type="AlphaFoldDB" id="A0A239X500"/>
<gene>
    <name evidence="2" type="ORF">SAMEA4412677_00930</name>
</gene>
<name>A0A239X500_9FLAO</name>
<dbReference type="EMBL" id="LT906465">
    <property type="protein sequence ID" value="SNV41490.1"/>
    <property type="molecule type" value="Genomic_DNA"/>
</dbReference>
<keyword evidence="3" id="KW-1185">Reference proteome</keyword>
<dbReference type="InterPro" id="IPR041657">
    <property type="entry name" value="HTH_17"/>
</dbReference>
<protein>
    <submittedName>
        <fullName evidence="2">Helix-turn-helix domain</fullName>
    </submittedName>
</protein>
<dbReference type="InterPro" id="IPR009061">
    <property type="entry name" value="DNA-bd_dom_put_sf"/>
</dbReference>
<sequence length="92" mass="10604">MVQNLLQISQITADDLGKLIEEKINQAIGKLNLKQSDDDKQFYTREETAKMLNISLTSLYNWAKQGILIPQKIGHRVYYSKSEVYSKLQINS</sequence>
<dbReference type="KEGG" id="ctak:4412677_00930"/>
<evidence type="ECO:0000313" key="3">
    <source>
        <dbReference type="Proteomes" id="UP000215196"/>
    </source>
</evidence>
<feature type="domain" description="Helix-turn-helix" evidence="1">
    <location>
        <begin position="42"/>
        <end position="84"/>
    </location>
</feature>
<evidence type="ECO:0000313" key="2">
    <source>
        <dbReference type="EMBL" id="SNV41490.1"/>
    </source>
</evidence>
<dbReference type="Gene3D" id="1.10.1660.10">
    <property type="match status" value="1"/>
</dbReference>